<keyword evidence="1" id="KW-0472">Membrane</keyword>
<feature type="transmembrane region" description="Helical" evidence="1">
    <location>
        <begin position="20"/>
        <end position="38"/>
    </location>
</feature>
<dbReference type="PANTHER" id="PTHR35889">
    <property type="entry name" value="CYCLOINULO-OLIGOSACCHARIDE FRUCTANOTRANSFERASE-RELATED"/>
    <property type="match status" value="1"/>
</dbReference>
<dbReference type="Pfam" id="PF13516">
    <property type="entry name" value="LRR_6"/>
    <property type="match status" value="2"/>
</dbReference>
<reference evidence="4" key="1">
    <citation type="submission" date="2023-03" db="EMBL/GenBank/DDBJ databases">
        <title>Andean soil-derived lignocellulolytic bacterial consortium as a source of novel taxa and putative plastic-active enzymes.</title>
        <authorList>
            <person name="Diaz-Garcia L."/>
            <person name="Chuvochina M."/>
            <person name="Feuerriegel G."/>
            <person name="Bunk B."/>
            <person name="Sproer C."/>
            <person name="Streit W.R."/>
            <person name="Rodriguez L.M."/>
            <person name="Overmann J."/>
            <person name="Jimenez D.J."/>
        </authorList>
    </citation>
    <scope>NUCLEOTIDE SEQUENCE</scope>
    <source>
        <strain evidence="4">MAG 7</strain>
    </source>
</reference>
<gene>
    <name evidence="4" type="ORF">P0Y53_11690</name>
</gene>
<dbReference type="InterPro" id="IPR032675">
    <property type="entry name" value="LRR_dom_sf"/>
</dbReference>
<feature type="transmembrane region" description="Helical" evidence="1">
    <location>
        <begin position="86"/>
        <end position="106"/>
    </location>
</feature>
<sequence length="469" mass="50455">MILLNAASEWAAYLGHYHPVVVHLPIGFLFLALLLEIVGRRTKARPTLAAAIRVSLLAGFLSAVLACVFGWFLSWEGGYEADTLSAHQWMGIGVALVAGGCWWLQVKPRFPKIYMVLLGLLFVLLMATGHLGGNMTHGADYLTAGLPQPVAGWLGVEGKKDSLPPRQPIADVQQALVYADLVVPILQEKCYSCHSSSKIKGGLRVDEEKRLFEGGKYGLVIMPGHADKSPFIERLLLPASDDKRMPPPDQPQLTDNEIALLRWWVSTGADTKKKVIDLQPDSTAALVLASFQAGNTAAADTTAPEALSKVFDLDPPAPDPEAIKALQQAGILVVPVAKDKNLLEVSAVNAPGFSNEQAALLLKLQQQIVWLKLGNTAITDQALQSVGQLSNLVRLDLSHTAISDAGLSSLSKLTALEYLNMVHTGVTDAGISALAKLPLLRQLYCWDSKVTEAGAAAFTKIAPQVKINY</sequence>
<feature type="domain" description="Cytochrome C Planctomycete-type" evidence="2">
    <location>
        <begin position="190"/>
        <end position="249"/>
    </location>
</feature>
<evidence type="ECO:0000313" key="5">
    <source>
        <dbReference type="Proteomes" id="UP001220610"/>
    </source>
</evidence>
<evidence type="ECO:0000313" key="4">
    <source>
        <dbReference type="EMBL" id="WEK38158.1"/>
    </source>
</evidence>
<evidence type="ECO:0000256" key="1">
    <source>
        <dbReference type="SAM" id="Phobius"/>
    </source>
</evidence>
<dbReference type="InterPro" id="IPR011429">
    <property type="entry name" value="Cyt_c_Planctomycete-type"/>
</dbReference>
<dbReference type="Proteomes" id="UP001220610">
    <property type="component" value="Chromosome"/>
</dbReference>
<keyword evidence="1" id="KW-1133">Transmembrane helix</keyword>
<feature type="transmembrane region" description="Helical" evidence="1">
    <location>
        <begin position="113"/>
        <end position="133"/>
    </location>
</feature>
<feature type="transmembrane region" description="Helical" evidence="1">
    <location>
        <begin position="50"/>
        <end position="74"/>
    </location>
</feature>
<dbReference type="InterPro" id="IPR001611">
    <property type="entry name" value="Leu-rich_rpt"/>
</dbReference>
<dbReference type="Pfam" id="PF09990">
    <property type="entry name" value="DUF2231"/>
    <property type="match status" value="1"/>
</dbReference>
<name>A0AAJ5WZB0_9BACT</name>
<evidence type="ECO:0000259" key="3">
    <source>
        <dbReference type="Pfam" id="PF09990"/>
    </source>
</evidence>
<accession>A0AAJ5WZB0</accession>
<dbReference type="PANTHER" id="PTHR35889:SF3">
    <property type="entry name" value="F-BOX DOMAIN-CONTAINING PROTEIN"/>
    <property type="match status" value="1"/>
</dbReference>
<feature type="domain" description="DUF2231" evidence="3">
    <location>
        <begin position="18"/>
        <end position="136"/>
    </location>
</feature>
<protein>
    <submittedName>
        <fullName evidence="4">Uncharacterized protein</fullName>
    </submittedName>
</protein>
<dbReference type="Pfam" id="PF07635">
    <property type="entry name" value="PSCyt1"/>
    <property type="match status" value="1"/>
</dbReference>
<proteinExistence type="predicted"/>
<dbReference type="SUPFAM" id="SSF52047">
    <property type="entry name" value="RNI-like"/>
    <property type="match status" value="1"/>
</dbReference>
<keyword evidence="1" id="KW-0812">Transmembrane</keyword>
<organism evidence="4 5">
    <name type="scientific">Candidatus Pseudobacter hemicellulosilyticus</name>
    <dbReference type="NCBI Taxonomy" id="3121375"/>
    <lineage>
        <taxon>Bacteria</taxon>
        <taxon>Pseudomonadati</taxon>
        <taxon>Bacteroidota</taxon>
        <taxon>Chitinophagia</taxon>
        <taxon>Chitinophagales</taxon>
        <taxon>Chitinophagaceae</taxon>
        <taxon>Pseudobacter</taxon>
    </lineage>
</organism>
<evidence type="ECO:0000259" key="2">
    <source>
        <dbReference type="Pfam" id="PF07635"/>
    </source>
</evidence>
<dbReference type="EMBL" id="CP119311">
    <property type="protein sequence ID" value="WEK38158.1"/>
    <property type="molecule type" value="Genomic_DNA"/>
</dbReference>
<dbReference type="Gene3D" id="3.80.10.10">
    <property type="entry name" value="Ribonuclease Inhibitor"/>
    <property type="match status" value="1"/>
</dbReference>
<dbReference type="InterPro" id="IPR019251">
    <property type="entry name" value="DUF2231_TM"/>
</dbReference>
<dbReference type="AlphaFoldDB" id="A0AAJ5WZB0"/>